<dbReference type="PROSITE" id="PS51077">
    <property type="entry name" value="HTH_ICLR"/>
    <property type="match status" value="1"/>
</dbReference>
<proteinExistence type="predicted"/>
<keyword evidence="3" id="KW-0804">Transcription</keyword>
<gene>
    <name evidence="6" type="ORF">CCO03_07405</name>
</gene>
<dbReference type="Pfam" id="PF09339">
    <property type="entry name" value="HTH_IclR"/>
    <property type="match status" value="1"/>
</dbReference>
<reference evidence="6 7" key="1">
    <citation type="submission" date="2017-05" db="EMBL/GenBank/DDBJ databases">
        <authorList>
            <person name="Song R."/>
            <person name="Chenine A.L."/>
            <person name="Ruprecht R.M."/>
        </authorList>
    </citation>
    <scope>NUCLEOTIDE SEQUENCE [LARGE SCALE GENOMIC DNA]</scope>
    <source>
        <strain evidence="6 7">DSM 26136</strain>
    </source>
</reference>
<name>A0A1Y0ELP0_9BURK</name>
<evidence type="ECO:0000313" key="6">
    <source>
        <dbReference type="EMBL" id="ARU04527.1"/>
    </source>
</evidence>
<protein>
    <submittedName>
        <fullName evidence="6">IclR family transcriptional regulator</fullName>
    </submittedName>
</protein>
<feature type="domain" description="IclR-ED" evidence="5">
    <location>
        <begin position="85"/>
        <end position="268"/>
    </location>
</feature>
<evidence type="ECO:0000256" key="2">
    <source>
        <dbReference type="ARBA" id="ARBA00023125"/>
    </source>
</evidence>
<dbReference type="InterPro" id="IPR005471">
    <property type="entry name" value="Tscrpt_reg_IclR_N"/>
</dbReference>
<dbReference type="KEGG" id="cser:CCO03_07405"/>
<dbReference type="RefSeq" id="WP_087279270.1">
    <property type="nucleotide sequence ID" value="NZ_CP021455.1"/>
</dbReference>
<dbReference type="InterPro" id="IPR036388">
    <property type="entry name" value="WH-like_DNA-bd_sf"/>
</dbReference>
<dbReference type="AlphaFoldDB" id="A0A1Y0ELP0"/>
<dbReference type="Gene3D" id="3.30.450.40">
    <property type="match status" value="1"/>
</dbReference>
<dbReference type="Proteomes" id="UP000196138">
    <property type="component" value="Chromosome"/>
</dbReference>
<dbReference type="GO" id="GO:0003700">
    <property type="term" value="F:DNA-binding transcription factor activity"/>
    <property type="evidence" value="ECO:0007669"/>
    <property type="project" value="TreeGrafter"/>
</dbReference>
<dbReference type="OrthoDB" id="5401369at2"/>
<sequence length="269" mass="29490">MTPIALPGLVDPHDLSADRQFSMNLARGLQVLRAFTAQEPVLGNRDIAARTGLPKATVSRITYTLTLMGYLARDASQKRYCLGPGVLSLGHPLLASMTARQQAGPLMDELARQTGCTVNLAMRDRDQAVYLATVRADASNPHLPDIGSTRPILFTAVGRALVLGASEPEQVAILNHLRVQAPQQFAEHWPVFDSDRQRFAQAGYCQSDGDPYLGIHAVAMPLYRQPGEPLLAMNCTRYGGPSAQDHLVNHALPLLRRVVKQYELAHVRR</sequence>
<accession>A0A1Y0ELP0</accession>
<evidence type="ECO:0000313" key="7">
    <source>
        <dbReference type="Proteomes" id="UP000196138"/>
    </source>
</evidence>
<evidence type="ECO:0000256" key="1">
    <source>
        <dbReference type="ARBA" id="ARBA00023015"/>
    </source>
</evidence>
<dbReference type="InterPro" id="IPR014757">
    <property type="entry name" value="Tscrpt_reg_IclR_C"/>
</dbReference>
<dbReference type="InterPro" id="IPR036390">
    <property type="entry name" value="WH_DNA-bd_sf"/>
</dbReference>
<dbReference type="SUPFAM" id="SSF46785">
    <property type="entry name" value="Winged helix' DNA-binding domain"/>
    <property type="match status" value="1"/>
</dbReference>
<dbReference type="SUPFAM" id="SSF55781">
    <property type="entry name" value="GAF domain-like"/>
    <property type="match status" value="1"/>
</dbReference>
<dbReference type="PANTHER" id="PTHR30136">
    <property type="entry name" value="HELIX-TURN-HELIX TRANSCRIPTIONAL REGULATOR, ICLR FAMILY"/>
    <property type="match status" value="1"/>
</dbReference>
<organism evidence="6 7">
    <name type="scientific">Comamonas serinivorans</name>
    <dbReference type="NCBI Taxonomy" id="1082851"/>
    <lineage>
        <taxon>Bacteria</taxon>
        <taxon>Pseudomonadati</taxon>
        <taxon>Pseudomonadota</taxon>
        <taxon>Betaproteobacteria</taxon>
        <taxon>Burkholderiales</taxon>
        <taxon>Comamonadaceae</taxon>
        <taxon>Comamonas</taxon>
    </lineage>
</organism>
<keyword evidence="1" id="KW-0805">Transcription regulation</keyword>
<evidence type="ECO:0000259" key="5">
    <source>
        <dbReference type="PROSITE" id="PS51078"/>
    </source>
</evidence>
<dbReference type="InterPro" id="IPR050707">
    <property type="entry name" value="HTH_MetabolicPath_Reg"/>
</dbReference>
<keyword evidence="2" id="KW-0238">DNA-binding</keyword>
<dbReference type="EMBL" id="CP021455">
    <property type="protein sequence ID" value="ARU04527.1"/>
    <property type="molecule type" value="Genomic_DNA"/>
</dbReference>
<dbReference type="GO" id="GO:0045892">
    <property type="term" value="P:negative regulation of DNA-templated transcription"/>
    <property type="evidence" value="ECO:0007669"/>
    <property type="project" value="TreeGrafter"/>
</dbReference>
<keyword evidence="7" id="KW-1185">Reference proteome</keyword>
<dbReference type="SMART" id="SM00346">
    <property type="entry name" value="HTH_ICLR"/>
    <property type="match status" value="1"/>
</dbReference>
<dbReference type="PANTHER" id="PTHR30136:SF33">
    <property type="entry name" value="TRANSCRIPTIONAL REGULATORY PROTEIN"/>
    <property type="match status" value="1"/>
</dbReference>
<dbReference type="GO" id="GO:0003677">
    <property type="term" value="F:DNA binding"/>
    <property type="evidence" value="ECO:0007669"/>
    <property type="project" value="UniProtKB-KW"/>
</dbReference>
<feature type="domain" description="HTH iclR-type" evidence="4">
    <location>
        <begin position="22"/>
        <end position="84"/>
    </location>
</feature>
<evidence type="ECO:0000256" key="3">
    <source>
        <dbReference type="ARBA" id="ARBA00023163"/>
    </source>
</evidence>
<dbReference type="Gene3D" id="1.10.10.10">
    <property type="entry name" value="Winged helix-like DNA-binding domain superfamily/Winged helix DNA-binding domain"/>
    <property type="match status" value="1"/>
</dbReference>
<dbReference type="PROSITE" id="PS51078">
    <property type="entry name" value="ICLR_ED"/>
    <property type="match status" value="1"/>
</dbReference>
<dbReference type="Pfam" id="PF01614">
    <property type="entry name" value="IclR_C"/>
    <property type="match status" value="1"/>
</dbReference>
<dbReference type="InterPro" id="IPR029016">
    <property type="entry name" value="GAF-like_dom_sf"/>
</dbReference>
<evidence type="ECO:0000259" key="4">
    <source>
        <dbReference type="PROSITE" id="PS51077"/>
    </source>
</evidence>